<dbReference type="RefSeq" id="WP_289165327.1">
    <property type="nucleotide sequence ID" value="NZ_JASZZN010000016.1"/>
</dbReference>
<reference evidence="3 4" key="1">
    <citation type="submission" date="2023-06" db="EMBL/GenBank/DDBJ databases">
        <title>Roseiconus lacunae JC819 isolated from Gulf of Mannar region, Tamil Nadu.</title>
        <authorList>
            <person name="Pk S."/>
            <person name="Ch S."/>
            <person name="Ch V.R."/>
        </authorList>
    </citation>
    <scope>NUCLEOTIDE SEQUENCE [LARGE SCALE GENOMIC DNA]</scope>
    <source>
        <strain evidence="3 4">JC819</strain>
    </source>
</reference>
<keyword evidence="2" id="KW-1133">Transmembrane helix</keyword>
<keyword evidence="4" id="KW-1185">Reference proteome</keyword>
<gene>
    <name evidence="3" type="ORF">QTN89_20190</name>
</gene>
<keyword evidence="2" id="KW-0472">Membrane</keyword>
<feature type="transmembrane region" description="Helical" evidence="2">
    <location>
        <begin position="64"/>
        <end position="86"/>
    </location>
</feature>
<name>A0ABT7PNC5_9BACT</name>
<organism evidence="3 4">
    <name type="scientific">Roseiconus lacunae</name>
    <dbReference type="NCBI Taxonomy" id="2605694"/>
    <lineage>
        <taxon>Bacteria</taxon>
        <taxon>Pseudomonadati</taxon>
        <taxon>Planctomycetota</taxon>
        <taxon>Planctomycetia</taxon>
        <taxon>Pirellulales</taxon>
        <taxon>Pirellulaceae</taxon>
        <taxon>Roseiconus</taxon>
    </lineage>
</organism>
<proteinExistence type="predicted"/>
<evidence type="ECO:0000313" key="3">
    <source>
        <dbReference type="EMBL" id="MDM4017779.1"/>
    </source>
</evidence>
<protein>
    <submittedName>
        <fullName evidence="3">Uncharacterized protein</fullName>
    </submittedName>
</protein>
<sequence length="281" mass="30838">MNPATASSHLATITPVDQAGSRALSIGFTVLSNLFLVALPTTIGFVGVLMPLSVAIRLWKPLDLSSALAVLGTSTALSFLLIVLWVTRFPEWPMNRWLDARLRKRCRIRCGPMRGENADWISDAVMCEYVRRVDMQATLFPKFETASDLVLVTVSVGGVCLEGDRARYQFPAASLLGATVESLRLPGCFHRLHYICVVARTVDGTEEFPISPRDCTFGRLSSKKRLEDASRLAEAINEVATGAEDSIVDPDFEGRAQAFVERSPRPHAVDESINPYAAPRS</sequence>
<dbReference type="EMBL" id="JASZZN010000016">
    <property type="protein sequence ID" value="MDM4017779.1"/>
    <property type="molecule type" value="Genomic_DNA"/>
</dbReference>
<keyword evidence="2" id="KW-0812">Transmembrane</keyword>
<evidence type="ECO:0000256" key="1">
    <source>
        <dbReference type="SAM" id="MobiDB-lite"/>
    </source>
</evidence>
<feature type="region of interest" description="Disordered" evidence="1">
    <location>
        <begin position="260"/>
        <end position="281"/>
    </location>
</feature>
<dbReference type="Proteomes" id="UP001239462">
    <property type="component" value="Unassembled WGS sequence"/>
</dbReference>
<evidence type="ECO:0000256" key="2">
    <source>
        <dbReference type="SAM" id="Phobius"/>
    </source>
</evidence>
<feature type="transmembrane region" description="Helical" evidence="2">
    <location>
        <begin position="30"/>
        <end position="52"/>
    </location>
</feature>
<accession>A0ABT7PNC5</accession>
<evidence type="ECO:0000313" key="4">
    <source>
        <dbReference type="Proteomes" id="UP001239462"/>
    </source>
</evidence>
<comment type="caution">
    <text evidence="3">The sequence shown here is derived from an EMBL/GenBank/DDBJ whole genome shotgun (WGS) entry which is preliminary data.</text>
</comment>